<dbReference type="InterPro" id="IPR001851">
    <property type="entry name" value="ABC_transp_permease"/>
</dbReference>
<name>B1L7L8_KORCO</name>
<evidence type="ECO:0000313" key="11">
    <source>
        <dbReference type="Proteomes" id="UP000001686"/>
    </source>
</evidence>
<keyword evidence="5" id="KW-0029">Amino-acid transport</keyword>
<feature type="transmembrane region" description="Helical" evidence="9">
    <location>
        <begin position="331"/>
        <end position="352"/>
    </location>
</feature>
<evidence type="ECO:0000256" key="7">
    <source>
        <dbReference type="ARBA" id="ARBA00023136"/>
    </source>
</evidence>
<dbReference type="KEGG" id="kcr:Kcr_0085"/>
<dbReference type="GO" id="GO:0055085">
    <property type="term" value="P:transmembrane transport"/>
    <property type="evidence" value="ECO:0000318"/>
    <property type="project" value="GO_Central"/>
</dbReference>
<feature type="transmembrane region" description="Helical" evidence="9">
    <location>
        <begin position="82"/>
        <end position="103"/>
    </location>
</feature>
<evidence type="ECO:0000256" key="6">
    <source>
        <dbReference type="ARBA" id="ARBA00022989"/>
    </source>
</evidence>
<dbReference type="CDD" id="cd06582">
    <property type="entry name" value="TM_PBP1_LivH_like"/>
    <property type="match status" value="1"/>
</dbReference>
<feature type="transmembrane region" description="Helical" evidence="9">
    <location>
        <begin position="52"/>
        <end position="75"/>
    </location>
</feature>
<feature type="transmembrane region" description="Helical" evidence="9">
    <location>
        <begin position="143"/>
        <end position="164"/>
    </location>
</feature>
<keyword evidence="3" id="KW-1003">Cell membrane</keyword>
<dbReference type="InterPro" id="IPR052157">
    <property type="entry name" value="BCAA_transport_permease"/>
</dbReference>
<dbReference type="PhylomeDB" id="B1L7L8"/>
<comment type="similarity">
    <text evidence="8">Belongs to the binding-protein-dependent transport system permease family. LivHM subfamily.</text>
</comment>
<evidence type="ECO:0000313" key="10">
    <source>
        <dbReference type="EMBL" id="ACB06845.1"/>
    </source>
</evidence>
<evidence type="ECO:0000256" key="2">
    <source>
        <dbReference type="ARBA" id="ARBA00022448"/>
    </source>
</evidence>
<dbReference type="Proteomes" id="UP000001686">
    <property type="component" value="Chromosome"/>
</dbReference>
<feature type="transmembrane region" description="Helical" evidence="9">
    <location>
        <begin position="109"/>
        <end position="131"/>
    </location>
</feature>
<proteinExistence type="inferred from homology"/>
<keyword evidence="7 9" id="KW-0472">Membrane</keyword>
<feature type="transmembrane region" description="Helical" evidence="9">
    <location>
        <begin position="303"/>
        <end position="325"/>
    </location>
</feature>
<gene>
    <name evidence="10" type="ordered locus">Kcr_0085</name>
</gene>
<keyword evidence="4 9" id="KW-0812">Transmembrane</keyword>
<sequence>MILAENTQILPFYINRNPGAADQFRMSSKLKSSTCPSSQNPLKLGVVAMLDIVLTAISYSSAIALAAAGITLIYMTTGTFSFAHASLTAWGFYIVFSFSKLFFREIGNPYIFFPISAIVSGSLSVMIYLAVNRWLLRRRADMITLMMSTLGIDLIYFAFLNVFADYLTQEYKINARLVVLTTDDITIAQVGGFTVRAIPLISMALMILTLLSLHYLLNRTRFGIAIRVTIESPSLAEIIGINPERVYLASWFIGGALAGLAGAILSMVVTGTPAIGNLLIVPEFAGSVVGGLYSLFGSFAGGYLIGLSEYIIITLLATFVSRNLIVYQPLIPLLVMTVFLLVYPNGIGAFNWRKILRR</sequence>
<dbReference type="EnsemblBacteria" id="ACB06845">
    <property type="protein sequence ID" value="ACB06845"/>
    <property type="gene ID" value="Kcr_0085"/>
</dbReference>
<evidence type="ECO:0000256" key="5">
    <source>
        <dbReference type="ARBA" id="ARBA00022970"/>
    </source>
</evidence>
<dbReference type="HOGENOM" id="CLU_039929_1_0_2"/>
<dbReference type="GO" id="GO:0005886">
    <property type="term" value="C:plasma membrane"/>
    <property type="evidence" value="ECO:0000318"/>
    <property type="project" value="GO_Central"/>
</dbReference>
<comment type="subcellular location">
    <subcellularLocation>
        <location evidence="1">Cell membrane</location>
        <topology evidence="1">Multi-pass membrane protein</topology>
    </subcellularLocation>
</comment>
<evidence type="ECO:0000256" key="1">
    <source>
        <dbReference type="ARBA" id="ARBA00004651"/>
    </source>
</evidence>
<reference evidence="10 11" key="1">
    <citation type="journal article" date="2008" name="Proc. Natl. Acad. Sci. U.S.A.">
        <title>A korarchaeal genome reveals new insights into the evolution of the Archaea.</title>
        <authorList>
            <person name="Elkins J.G."/>
            <person name="Podar M."/>
            <person name="Graham D.E."/>
            <person name="Makarova K.S."/>
            <person name="Wolf Y."/>
            <person name="Randau L."/>
            <person name="Hedlund B.P."/>
            <person name="Brochier-Armanet C."/>
            <person name="Kunin V."/>
            <person name="Anderson I."/>
            <person name="Lapidus A."/>
            <person name="Goltsman E."/>
            <person name="Barry K."/>
            <person name="Koonin E.V."/>
            <person name="Hugenholtz P."/>
            <person name="Kyrpides N."/>
            <person name="Wanner G."/>
            <person name="Richardson P."/>
            <person name="Keller M."/>
            <person name="Stetter K.O."/>
        </authorList>
    </citation>
    <scope>NUCLEOTIDE SEQUENCE [LARGE SCALE GENOMIC DNA]</scope>
    <source>
        <strain evidence="11">OPF8</strain>
    </source>
</reference>
<dbReference type="GO" id="GO:0022857">
    <property type="term" value="F:transmembrane transporter activity"/>
    <property type="evidence" value="ECO:0000318"/>
    <property type="project" value="GO_Central"/>
</dbReference>
<evidence type="ECO:0000256" key="9">
    <source>
        <dbReference type="SAM" id="Phobius"/>
    </source>
</evidence>
<dbReference type="GO" id="GO:0006865">
    <property type="term" value="P:amino acid transport"/>
    <property type="evidence" value="ECO:0007669"/>
    <property type="project" value="UniProtKB-KW"/>
</dbReference>
<accession>B1L7L8</accession>
<dbReference type="eggNOG" id="arCOG01269">
    <property type="taxonomic scope" value="Archaea"/>
</dbReference>
<dbReference type="AlphaFoldDB" id="B1L7L8"/>
<keyword evidence="2" id="KW-0813">Transport</keyword>
<keyword evidence="6 9" id="KW-1133">Transmembrane helix</keyword>
<evidence type="ECO:0000256" key="4">
    <source>
        <dbReference type="ARBA" id="ARBA00022692"/>
    </source>
</evidence>
<feature type="transmembrane region" description="Helical" evidence="9">
    <location>
        <begin position="197"/>
        <end position="217"/>
    </location>
</feature>
<dbReference type="EMBL" id="CP000968">
    <property type="protein sequence ID" value="ACB06845.1"/>
    <property type="molecule type" value="Genomic_DNA"/>
</dbReference>
<evidence type="ECO:0000256" key="8">
    <source>
        <dbReference type="ARBA" id="ARBA00037998"/>
    </source>
</evidence>
<keyword evidence="11" id="KW-1185">Reference proteome</keyword>
<dbReference type="InParanoid" id="B1L7L8"/>
<evidence type="ECO:0000256" key="3">
    <source>
        <dbReference type="ARBA" id="ARBA00022475"/>
    </source>
</evidence>
<dbReference type="PANTHER" id="PTHR11795:SF449">
    <property type="entry name" value="BRANCHED-CHAIN AMINO ACID TRANSPORT PERMEASE PROTEIN LIVH-RELATED"/>
    <property type="match status" value="1"/>
</dbReference>
<dbReference type="Pfam" id="PF02653">
    <property type="entry name" value="BPD_transp_2"/>
    <property type="match status" value="1"/>
</dbReference>
<feature type="transmembrane region" description="Helical" evidence="9">
    <location>
        <begin position="275"/>
        <end position="296"/>
    </location>
</feature>
<dbReference type="STRING" id="374847.Kcr_0085"/>
<dbReference type="PANTHER" id="PTHR11795">
    <property type="entry name" value="BRANCHED-CHAIN AMINO ACID TRANSPORT SYSTEM PERMEASE PROTEIN LIVH"/>
    <property type="match status" value="1"/>
</dbReference>
<protein>
    <submittedName>
        <fullName evidence="10">ABC-type branched-chain amino acid transport system, permease component</fullName>
    </submittedName>
</protein>
<feature type="transmembrane region" description="Helical" evidence="9">
    <location>
        <begin position="246"/>
        <end position="269"/>
    </location>
</feature>
<organism evidence="10 11">
    <name type="scientific">Korarchaeum cryptofilum (strain OPF8)</name>
    <dbReference type="NCBI Taxonomy" id="374847"/>
    <lineage>
        <taxon>Archaea</taxon>
        <taxon>Thermoproteota</taxon>
        <taxon>Candidatus Korarchaeia</taxon>
        <taxon>Candidatus Korarchaeales</taxon>
        <taxon>Candidatus Korarchaeaceae</taxon>
        <taxon>Candidatus Korarchaeum</taxon>
    </lineage>
</organism>